<organism evidence="6">
    <name type="scientific">Singulisphaera sp. Ch08</name>
    <dbReference type="NCBI Taxonomy" id="3120278"/>
    <lineage>
        <taxon>Bacteria</taxon>
        <taxon>Pseudomonadati</taxon>
        <taxon>Planctomycetota</taxon>
        <taxon>Planctomycetia</taxon>
        <taxon>Isosphaerales</taxon>
        <taxon>Isosphaeraceae</taxon>
        <taxon>Singulisphaera</taxon>
    </lineage>
</organism>
<dbReference type="InterPro" id="IPR011330">
    <property type="entry name" value="Glyco_hydro/deAcase_b/a-brl"/>
</dbReference>
<evidence type="ECO:0000259" key="5">
    <source>
        <dbReference type="Pfam" id="PF09095"/>
    </source>
</evidence>
<evidence type="ECO:0000256" key="1">
    <source>
        <dbReference type="ARBA" id="ARBA00006821"/>
    </source>
</evidence>
<dbReference type="SUPFAM" id="SSF88688">
    <property type="entry name" value="Families 57/38 glycoside transferase middle domain"/>
    <property type="match status" value="1"/>
</dbReference>
<dbReference type="Pfam" id="PF09094">
    <property type="entry name" value="AmyA-A_glucT_m"/>
    <property type="match status" value="1"/>
</dbReference>
<feature type="domain" description="Alpha-amylase/4-alpha-glucanotransferase C-terminal" evidence="5">
    <location>
        <begin position="415"/>
        <end position="704"/>
    </location>
</feature>
<dbReference type="Gene3D" id="3.20.110.20">
    <property type="match status" value="1"/>
</dbReference>
<dbReference type="PANTHER" id="PTHR41695">
    <property type="entry name" value="1,4-ALPHA-GLUCAN BRANCHING ENZYME RV3031-RELATED"/>
    <property type="match status" value="1"/>
</dbReference>
<dbReference type="Pfam" id="PF03065">
    <property type="entry name" value="Glyco_hydro_57"/>
    <property type="match status" value="1"/>
</dbReference>
<dbReference type="SUPFAM" id="SSF74650">
    <property type="entry name" value="Galactose mutarotase-like"/>
    <property type="match status" value="1"/>
</dbReference>
<dbReference type="GO" id="GO:0003844">
    <property type="term" value="F:1,4-alpha-glucan branching enzyme activity"/>
    <property type="evidence" value="ECO:0007669"/>
    <property type="project" value="InterPro"/>
</dbReference>
<evidence type="ECO:0000259" key="3">
    <source>
        <dbReference type="Pfam" id="PF03065"/>
    </source>
</evidence>
<evidence type="ECO:0000256" key="2">
    <source>
        <dbReference type="ARBA" id="ARBA00023277"/>
    </source>
</evidence>
<dbReference type="InterPro" id="IPR015178">
    <property type="entry name" value="A-amylase/a-glucTrfase_central"/>
</dbReference>
<reference evidence="6" key="1">
    <citation type="submission" date="2024-05" db="EMBL/GenBank/DDBJ databases">
        <title>Planctomycetes of the genus Singulisphaera possess chitinolytic capabilities.</title>
        <authorList>
            <person name="Ivanova A."/>
        </authorList>
    </citation>
    <scope>NUCLEOTIDE SEQUENCE</scope>
    <source>
        <strain evidence="6">Ch08T</strain>
    </source>
</reference>
<evidence type="ECO:0000259" key="4">
    <source>
        <dbReference type="Pfam" id="PF09094"/>
    </source>
</evidence>
<dbReference type="GO" id="GO:0005576">
    <property type="term" value="C:extracellular region"/>
    <property type="evidence" value="ECO:0007669"/>
    <property type="project" value="TreeGrafter"/>
</dbReference>
<dbReference type="SUPFAM" id="SSF88713">
    <property type="entry name" value="Glycoside hydrolase/deacetylase"/>
    <property type="match status" value="1"/>
</dbReference>
<dbReference type="RefSeq" id="WP_406693434.1">
    <property type="nucleotide sequence ID" value="NZ_CP155447.1"/>
</dbReference>
<dbReference type="InterPro" id="IPR028995">
    <property type="entry name" value="Glyco_hydro_57/38_cen_sf"/>
</dbReference>
<name>A0AAU7C6K8_9BACT</name>
<dbReference type="GO" id="GO:0030979">
    <property type="term" value="P:alpha-glucan biosynthetic process"/>
    <property type="evidence" value="ECO:0007669"/>
    <property type="project" value="InterPro"/>
</dbReference>
<feature type="domain" description="Alpha-amylase/4-alpha-glucanotransferase central" evidence="4">
    <location>
        <begin position="314"/>
        <end position="394"/>
    </location>
</feature>
<dbReference type="EMBL" id="CP155447">
    <property type="protein sequence ID" value="XBH00763.1"/>
    <property type="molecule type" value="Genomic_DNA"/>
</dbReference>
<dbReference type="GO" id="GO:0030246">
    <property type="term" value="F:carbohydrate binding"/>
    <property type="evidence" value="ECO:0007669"/>
    <property type="project" value="InterPro"/>
</dbReference>
<comment type="similarity">
    <text evidence="1">Belongs to the glycosyl hydrolase 57 family.</text>
</comment>
<feature type="domain" description="Glycoside hydrolase family 57 N-terminal" evidence="3">
    <location>
        <begin position="7"/>
        <end position="255"/>
    </location>
</feature>
<dbReference type="InterPro" id="IPR015179">
    <property type="entry name" value="A-amylase/a-glucTrfase_C"/>
</dbReference>
<dbReference type="CDD" id="cd10793">
    <property type="entry name" value="GH57N_TLGT_like"/>
    <property type="match status" value="1"/>
</dbReference>
<dbReference type="InterPro" id="IPR004300">
    <property type="entry name" value="Glyco_hydro_57_N"/>
</dbReference>
<dbReference type="InterPro" id="IPR014718">
    <property type="entry name" value="GH-type_carb-bd"/>
</dbReference>
<dbReference type="Gene3D" id="2.70.98.10">
    <property type="match status" value="1"/>
</dbReference>
<dbReference type="PANTHER" id="PTHR41695:SF1">
    <property type="entry name" value="1,4-ALPHA-GLUCAN BRANCHING ENZYME TK1436"/>
    <property type="match status" value="1"/>
</dbReference>
<proteinExistence type="inferred from homology"/>
<dbReference type="InterPro" id="IPR040042">
    <property type="entry name" value="Branching_enz_MT3115-like"/>
</dbReference>
<dbReference type="AlphaFoldDB" id="A0AAU7C6K8"/>
<gene>
    <name evidence="6" type="ORF">V5E97_20630</name>
</gene>
<dbReference type="Pfam" id="PF09095">
    <property type="entry name" value="AmyA-gluTrfs_C"/>
    <property type="match status" value="1"/>
</dbReference>
<dbReference type="InterPro" id="IPR011013">
    <property type="entry name" value="Gal_mutarotase_sf_dom"/>
</dbReference>
<keyword evidence="2" id="KW-0119">Carbohydrate metabolism</keyword>
<accession>A0AAU7C6K8</accession>
<protein>
    <submittedName>
        <fullName evidence="6">Alpha-amylase/4-alpha-glucanotransferase domain-containing protein</fullName>
    </submittedName>
</protein>
<evidence type="ECO:0000313" key="6">
    <source>
        <dbReference type="EMBL" id="XBH00763.1"/>
    </source>
</evidence>
<sequence length="732" mass="83394">MSGVRLILALHNHQPVGNFDGVFEGAYRDSYLPFLDVLEGYPEIPFALHTSGPLLEWLVERKPEYIARVRALVEAGRVEILGGGFYEPIMTMIPHRDRVGQIRAYSSYLNDLLGANIRGMWMPERVWEQHLVLALAEAGIEYTVLDDFHFQRAGLNESELFGYYLTEDEGRLLKAFPGSERLRYTIPFQEPHATYEYLRHLADHHPGSTVVFADDGEKFGCWPDTHDHVYTRGWLRRFCDMIAGNRDWIEPTTFARAVDETLPLGKIYLPDSSYREMTEWALPASRLTAYQESIRQTANDPGAERLKPFLRAGGYWRNFKARYSESDEMYARMLELSRRLALAEANPTVDPDYLDAARQELYRGQCNCPYWHGAFGGLYLPHLRNAIYRSLIASHNALDDAEGKEGPRVSLDVADFNLDARQEVRLENDRLIAYVRPATGGHIYELDDRRALTNLLATLDRRPEAYHGVIASAAQSGTGHYDGPAIISDRLVMKQEGLDRLLVYDRHPRKGLVDHFYSKDVTLKELVDCHDVERGDFLVGAYHSRVQRTPDRVALFMDRPGWAEGHRIHIRKTIELGADSSSLDVHYVLEELPLDTTLHFAVEMNFAAMAGHADDRYFSDGAGGRLGMLDTRLDLARTESLELVDEWLDLSIQLQWSNPAGLWCFPIETVSQSEGGFEGVYQSSAVIPHWLVSGDESRRWEVRIRWTFDQARAHRGSPLVPDLSRPRATATP</sequence>